<name>A0A2N5Y515_9GAMM</name>
<dbReference type="PANTHER" id="PTHR30346">
    <property type="entry name" value="TRANSCRIPTIONAL DUAL REGULATOR HCAR-RELATED"/>
    <property type="match status" value="1"/>
</dbReference>
<evidence type="ECO:0000256" key="3">
    <source>
        <dbReference type="ARBA" id="ARBA00023125"/>
    </source>
</evidence>
<feature type="domain" description="HTH lysR-type" evidence="6">
    <location>
        <begin position="2"/>
        <end position="59"/>
    </location>
</feature>
<evidence type="ECO:0000313" key="8">
    <source>
        <dbReference type="Proteomes" id="UP000234845"/>
    </source>
</evidence>
<dbReference type="GO" id="GO:0032993">
    <property type="term" value="C:protein-DNA complex"/>
    <property type="evidence" value="ECO:0007669"/>
    <property type="project" value="TreeGrafter"/>
</dbReference>
<keyword evidence="2" id="KW-0805">Transcription regulation</keyword>
<comment type="similarity">
    <text evidence="1">Belongs to the LysR transcriptional regulatory family.</text>
</comment>
<dbReference type="InterPro" id="IPR000847">
    <property type="entry name" value="LysR_HTH_N"/>
</dbReference>
<dbReference type="InterPro" id="IPR036390">
    <property type="entry name" value="WH_DNA-bd_sf"/>
</dbReference>
<dbReference type="Pfam" id="PF00126">
    <property type="entry name" value="HTH_1"/>
    <property type="match status" value="1"/>
</dbReference>
<dbReference type="CDD" id="cd08411">
    <property type="entry name" value="PBP2_OxyR"/>
    <property type="match status" value="1"/>
</dbReference>
<evidence type="ECO:0000256" key="5">
    <source>
        <dbReference type="ARBA" id="ARBA00023163"/>
    </source>
</evidence>
<dbReference type="GO" id="GO:0003700">
    <property type="term" value="F:DNA-binding transcription factor activity"/>
    <property type="evidence" value="ECO:0007669"/>
    <property type="project" value="InterPro"/>
</dbReference>
<dbReference type="GO" id="GO:0003677">
    <property type="term" value="F:DNA binding"/>
    <property type="evidence" value="ECO:0007669"/>
    <property type="project" value="UniProtKB-KW"/>
</dbReference>
<keyword evidence="8" id="KW-1185">Reference proteome</keyword>
<dbReference type="PANTHER" id="PTHR30346:SF26">
    <property type="entry name" value="HYDROGEN PEROXIDE-INDUCIBLE GENES ACTIVATOR"/>
    <property type="match status" value="1"/>
</dbReference>
<gene>
    <name evidence="7" type="ORF">CWI75_03645</name>
</gene>
<dbReference type="Pfam" id="PF03466">
    <property type="entry name" value="LysR_substrate"/>
    <property type="match status" value="1"/>
</dbReference>
<dbReference type="FunFam" id="1.10.10.10:FF:000001">
    <property type="entry name" value="LysR family transcriptional regulator"/>
    <property type="match status" value="1"/>
</dbReference>
<evidence type="ECO:0000256" key="4">
    <source>
        <dbReference type="ARBA" id="ARBA00023159"/>
    </source>
</evidence>
<dbReference type="InterPro" id="IPR036388">
    <property type="entry name" value="WH-like_DNA-bd_sf"/>
</dbReference>
<dbReference type="EMBL" id="PKLZ01000002">
    <property type="protein sequence ID" value="PLW83459.1"/>
    <property type="molecule type" value="Genomic_DNA"/>
</dbReference>
<keyword evidence="4" id="KW-0010">Activator</keyword>
<comment type="caution">
    <text evidence="7">The sequence shown here is derived from an EMBL/GenBank/DDBJ whole genome shotgun (WGS) entry which is preliminary data.</text>
</comment>
<keyword evidence="3" id="KW-0238">DNA-binding</keyword>
<organism evidence="7 8">
    <name type="scientific">Kineobactrum sediminis</name>
    <dbReference type="NCBI Taxonomy" id="1905677"/>
    <lineage>
        <taxon>Bacteria</taxon>
        <taxon>Pseudomonadati</taxon>
        <taxon>Pseudomonadota</taxon>
        <taxon>Gammaproteobacteria</taxon>
        <taxon>Cellvibrionales</taxon>
        <taxon>Halieaceae</taxon>
        <taxon>Kineobactrum</taxon>
    </lineage>
</organism>
<dbReference type="SUPFAM" id="SSF46785">
    <property type="entry name" value="Winged helix' DNA-binding domain"/>
    <property type="match status" value="1"/>
</dbReference>
<protein>
    <submittedName>
        <fullName evidence="7">LysR family transcriptional regulator</fullName>
    </submittedName>
</protein>
<sequence>MISLKQLTYALAVAQTRHFKKAAELCSISQSALSTAISELESQLGTQLFERDNKKVLITPVGESILARAAAIKLELEDIHRLAHEGDSALSHPLRMGLIPTIGPYLLPKVLPAVRRDYPDFRLSIAEEQSHVLVERVRNGELDTAVIALPYAHPGLLAFPFWEEDLYLVTHRDNPLAERSQITSEQLHEVNLMLLKDGHCLKDHALAICHMRSSRLGETLEGASLYTLIQMVAGHMGSTLVPEMALDQLLSGNSELKAMHLAEPGPHRTIAFLVRPNFGSLDNIEILKALFRARLTACAGNIAAP</sequence>
<reference evidence="8" key="1">
    <citation type="submission" date="2017-11" db="EMBL/GenBank/DDBJ databases">
        <title>The draft genome sequence of Chromatocurvus sp. F02.</title>
        <authorList>
            <person name="Du Z.-J."/>
            <person name="Chang Y.-Q."/>
        </authorList>
    </citation>
    <scope>NUCLEOTIDE SEQUENCE [LARGE SCALE GENOMIC DNA]</scope>
    <source>
        <strain evidence="8">F02</strain>
    </source>
</reference>
<proteinExistence type="inferred from homology"/>
<accession>A0A2N5Y515</accession>
<keyword evidence="5" id="KW-0804">Transcription</keyword>
<dbReference type="Gene3D" id="3.40.190.10">
    <property type="entry name" value="Periplasmic binding protein-like II"/>
    <property type="match status" value="2"/>
</dbReference>
<dbReference type="PROSITE" id="PS50931">
    <property type="entry name" value="HTH_LYSR"/>
    <property type="match status" value="1"/>
</dbReference>
<dbReference type="Proteomes" id="UP000234845">
    <property type="component" value="Unassembled WGS sequence"/>
</dbReference>
<dbReference type="InterPro" id="IPR005119">
    <property type="entry name" value="LysR_subst-bd"/>
</dbReference>
<dbReference type="AlphaFoldDB" id="A0A2N5Y515"/>
<dbReference type="RefSeq" id="WP_101520141.1">
    <property type="nucleotide sequence ID" value="NZ_PKLZ01000002.1"/>
</dbReference>
<dbReference type="OrthoDB" id="9775392at2"/>
<evidence type="ECO:0000256" key="2">
    <source>
        <dbReference type="ARBA" id="ARBA00023015"/>
    </source>
</evidence>
<evidence type="ECO:0000256" key="1">
    <source>
        <dbReference type="ARBA" id="ARBA00009437"/>
    </source>
</evidence>
<dbReference type="PRINTS" id="PR00039">
    <property type="entry name" value="HTHLYSR"/>
</dbReference>
<dbReference type="Gene3D" id="1.10.10.10">
    <property type="entry name" value="Winged helix-like DNA-binding domain superfamily/Winged helix DNA-binding domain"/>
    <property type="match status" value="1"/>
</dbReference>
<evidence type="ECO:0000259" key="6">
    <source>
        <dbReference type="PROSITE" id="PS50931"/>
    </source>
</evidence>
<evidence type="ECO:0000313" key="7">
    <source>
        <dbReference type="EMBL" id="PLW83459.1"/>
    </source>
</evidence>
<dbReference type="SUPFAM" id="SSF53850">
    <property type="entry name" value="Periplasmic binding protein-like II"/>
    <property type="match status" value="1"/>
</dbReference>